<dbReference type="CDD" id="cd00112">
    <property type="entry name" value="LDLa"/>
    <property type="match status" value="1"/>
</dbReference>
<evidence type="ECO:0000313" key="3">
    <source>
        <dbReference type="Proteomes" id="UP000001307"/>
    </source>
</evidence>
<dbReference type="InterPro" id="IPR036055">
    <property type="entry name" value="LDL_receptor-like_sf"/>
</dbReference>
<sequence>MDGVSCVDLSTFCDGITDCADASDEAVCSRLRDAFEEAKPRLRRQGTSDNPNYVASSDSKERIRRQFDFPAFTTASPFDDFFNDVTTAGFADFFGGFGSVTTDSLLDGDGLFNFATTGFPLDFGAMQTTANPFGDGDLFFNPTTQSPLVLPSFTTESLLDFFDVATDEPLLGELLTTAGLFPGMLQTTAPSFIFPPAQTTVSSFEDPLLLATTEEALFELPTTPAPVFLPPQTTQDIFELPIATTPEPAFPVQTTEGFELQTTGDPFVFPEQTTAGFQLPTTEGFDLGLLGTTQGGFPDDLLATTEGGFPDGLFPATTADPLGGIFGPTTEGFVFPDFQTTPFPSFTTDGLPLFPEVTTESLEFPVLTTPSPNEVDSGDFFTCANGDRVFIDVVRRN</sequence>
<dbReference type="InParanoid" id="E4WZB4"/>
<keyword evidence="3" id="KW-1185">Reference proteome</keyword>
<dbReference type="AlphaFoldDB" id="E4WZB4"/>
<proteinExistence type="predicted"/>
<organism evidence="2">
    <name type="scientific">Oikopleura dioica</name>
    <name type="common">Tunicate</name>
    <dbReference type="NCBI Taxonomy" id="34765"/>
    <lineage>
        <taxon>Eukaryota</taxon>
        <taxon>Metazoa</taxon>
        <taxon>Chordata</taxon>
        <taxon>Tunicata</taxon>
        <taxon>Appendicularia</taxon>
        <taxon>Copelata</taxon>
        <taxon>Oikopleuridae</taxon>
        <taxon>Oikopleura</taxon>
    </lineage>
</organism>
<keyword evidence="1" id="KW-1015">Disulfide bond</keyword>
<accession>E4WZB4</accession>
<evidence type="ECO:0000256" key="1">
    <source>
        <dbReference type="ARBA" id="ARBA00023157"/>
    </source>
</evidence>
<name>E4WZB4_OIKDI</name>
<dbReference type="EMBL" id="FN653019">
    <property type="protein sequence ID" value="CBY22510.1"/>
    <property type="molecule type" value="Genomic_DNA"/>
</dbReference>
<evidence type="ECO:0000313" key="2">
    <source>
        <dbReference type="EMBL" id="CBY22510.1"/>
    </source>
</evidence>
<dbReference type="InterPro" id="IPR002172">
    <property type="entry name" value="LDrepeatLR_classA_rpt"/>
</dbReference>
<dbReference type="Gene3D" id="4.10.400.10">
    <property type="entry name" value="Low-density Lipoprotein Receptor"/>
    <property type="match status" value="1"/>
</dbReference>
<dbReference type="Proteomes" id="UP000001307">
    <property type="component" value="Unassembled WGS sequence"/>
</dbReference>
<gene>
    <name evidence="2" type="ORF">GSOID_T00013267001</name>
</gene>
<reference evidence="2" key="1">
    <citation type="journal article" date="2010" name="Science">
        <title>Plasticity of animal genome architecture unmasked by rapid evolution of a pelagic tunicate.</title>
        <authorList>
            <person name="Denoeud F."/>
            <person name="Henriet S."/>
            <person name="Mungpakdee S."/>
            <person name="Aury J.M."/>
            <person name="Da Silva C."/>
            <person name="Brinkmann H."/>
            <person name="Mikhaleva J."/>
            <person name="Olsen L.C."/>
            <person name="Jubin C."/>
            <person name="Canestro C."/>
            <person name="Bouquet J.M."/>
            <person name="Danks G."/>
            <person name="Poulain J."/>
            <person name="Campsteijn C."/>
            <person name="Adamski M."/>
            <person name="Cross I."/>
            <person name="Yadetie F."/>
            <person name="Muffato M."/>
            <person name="Louis A."/>
            <person name="Butcher S."/>
            <person name="Tsagkogeorga G."/>
            <person name="Konrad A."/>
            <person name="Singh S."/>
            <person name="Jensen M.F."/>
            <person name="Cong E.H."/>
            <person name="Eikeseth-Otteraa H."/>
            <person name="Noel B."/>
            <person name="Anthouard V."/>
            <person name="Porcel B.M."/>
            <person name="Kachouri-Lafond R."/>
            <person name="Nishino A."/>
            <person name="Ugolini M."/>
            <person name="Chourrout P."/>
            <person name="Nishida H."/>
            <person name="Aasland R."/>
            <person name="Huzurbazar S."/>
            <person name="Westhof E."/>
            <person name="Delsuc F."/>
            <person name="Lehrach H."/>
            <person name="Reinhardt R."/>
            <person name="Weissenbach J."/>
            <person name="Roy S.W."/>
            <person name="Artiguenave F."/>
            <person name="Postlethwait J.H."/>
            <person name="Manak J.R."/>
            <person name="Thompson E.M."/>
            <person name="Jaillon O."/>
            <person name="Du Pasquier L."/>
            <person name="Boudinot P."/>
            <person name="Liberles D.A."/>
            <person name="Volff J.N."/>
            <person name="Philippe H."/>
            <person name="Lenhard B."/>
            <person name="Roest Crollius H."/>
            <person name="Wincker P."/>
            <person name="Chourrout D."/>
        </authorList>
    </citation>
    <scope>NUCLEOTIDE SEQUENCE [LARGE SCALE GENOMIC DNA]</scope>
</reference>
<dbReference type="SUPFAM" id="SSF57424">
    <property type="entry name" value="LDL receptor-like module"/>
    <property type="match status" value="1"/>
</dbReference>
<protein>
    <submittedName>
        <fullName evidence="2">Uncharacterized protein</fullName>
    </submittedName>
</protein>